<accession>A0A5A8F8T5</accession>
<dbReference type="PANTHER" id="PTHR12526:SF637">
    <property type="entry name" value="GLYCOSYLTRANSFERASE EPSF-RELATED"/>
    <property type="match status" value="1"/>
</dbReference>
<sequence length="349" mass="40053">MKILHIDTGKEWRGGQRQVFILHKNLLKNNIDSFLVCNENGILYSKAKDELQNVISLPGNIFQGIFNLKKILRKINPDILHFHDGKSLNFIEFMPASMKKIETRRVSYPISFFSRKVKYSLCDYHVAVSEEIAEYLRQFFKNVFVINSCIEIDRFVLKKPKNPFKKRFNKNILFVGSFSKQKGIEVLLEAFKSVVEQIGDVGLHLVGGGSLEKDLWKMVDDLGIVDNVLFYGFQKEVEQFYFFADLVVVPSVDGEGSSGVIKEALASGKTVIASNLDANKEIIKDNYNGILFENKNKSDLSNKIKLVLNHKIVLDKNKILETAKQFSCEKMTYKYIKIYDEILNKDGRL</sequence>
<dbReference type="InterPro" id="IPR028098">
    <property type="entry name" value="Glyco_trans_4-like_N"/>
</dbReference>
<feature type="domain" description="Glycosyl transferase family 1" evidence="1">
    <location>
        <begin position="169"/>
        <end position="314"/>
    </location>
</feature>
<dbReference type="SUPFAM" id="SSF53756">
    <property type="entry name" value="UDP-Glycosyltransferase/glycogen phosphorylase"/>
    <property type="match status" value="1"/>
</dbReference>
<reference evidence="3 4" key="1">
    <citation type="submission" date="2019-06" db="EMBL/GenBank/DDBJ databases">
        <title>Genomic insights into carbon and energy metabolism of Deferribacter autotrophicus revealed new metabolic traits in the phylum Deferribacteres.</title>
        <authorList>
            <person name="Slobodkin A.I."/>
            <person name="Slobodkina G.B."/>
            <person name="Allioux M."/>
            <person name="Alain K."/>
            <person name="Jebbar M."/>
            <person name="Shadrin V."/>
            <person name="Kublanov I.V."/>
            <person name="Toshchakov S.V."/>
            <person name="Bonch-Osmolovskaya E.A."/>
        </authorList>
    </citation>
    <scope>NUCLEOTIDE SEQUENCE [LARGE SCALE GENOMIC DNA]</scope>
    <source>
        <strain evidence="3 4">SL50</strain>
    </source>
</reference>
<protein>
    <submittedName>
        <fullName evidence="3">Glycosyltransferase family 4 protein</fullName>
    </submittedName>
</protein>
<dbReference type="CDD" id="cd03801">
    <property type="entry name" value="GT4_PimA-like"/>
    <property type="match status" value="1"/>
</dbReference>
<proteinExistence type="predicted"/>
<dbReference type="OrthoDB" id="9775208at2"/>
<gene>
    <name evidence="3" type="ORF">FHQ18_03315</name>
</gene>
<keyword evidence="4" id="KW-1185">Reference proteome</keyword>
<dbReference type="Proteomes" id="UP000322876">
    <property type="component" value="Unassembled WGS sequence"/>
</dbReference>
<keyword evidence="3" id="KW-0808">Transferase</keyword>
<feature type="domain" description="Glycosyltransferase subfamily 4-like N-terminal" evidence="2">
    <location>
        <begin position="13"/>
        <end position="154"/>
    </location>
</feature>
<evidence type="ECO:0000259" key="1">
    <source>
        <dbReference type="Pfam" id="PF00534"/>
    </source>
</evidence>
<evidence type="ECO:0000313" key="3">
    <source>
        <dbReference type="EMBL" id="KAA0258992.1"/>
    </source>
</evidence>
<evidence type="ECO:0000313" key="4">
    <source>
        <dbReference type="Proteomes" id="UP000322876"/>
    </source>
</evidence>
<dbReference type="EMBL" id="VFJB01000003">
    <property type="protein sequence ID" value="KAA0258992.1"/>
    <property type="molecule type" value="Genomic_DNA"/>
</dbReference>
<dbReference type="GO" id="GO:0016757">
    <property type="term" value="F:glycosyltransferase activity"/>
    <property type="evidence" value="ECO:0007669"/>
    <property type="project" value="InterPro"/>
</dbReference>
<evidence type="ECO:0000259" key="2">
    <source>
        <dbReference type="Pfam" id="PF13439"/>
    </source>
</evidence>
<dbReference type="InterPro" id="IPR001296">
    <property type="entry name" value="Glyco_trans_1"/>
</dbReference>
<dbReference type="PANTHER" id="PTHR12526">
    <property type="entry name" value="GLYCOSYLTRANSFERASE"/>
    <property type="match status" value="1"/>
</dbReference>
<comment type="caution">
    <text evidence="3">The sequence shown here is derived from an EMBL/GenBank/DDBJ whole genome shotgun (WGS) entry which is preliminary data.</text>
</comment>
<name>A0A5A8F8T5_9BACT</name>
<dbReference type="AlphaFoldDB" id="A0A5A8F8T5"/>
<dbReference type="Pfam" id="PF13439">
    <property type="entry name" value="Glyco_transf_4"/>
    <property type="match status" value="1"/>
</dbReference>
<dbReference type="Pfam" id="PF00534">
    <property type="entry name" value="Glycos_transf_1"/>
    <property type="match status" value="1"/>
</dbReference>
<dbReference type="Gene3D" id="3.40.50.2000">
    <property type="entry name" value="Glycogen Phosphorylase B"/>
    <property type="match status" value="2"/>
</dbReference>
<organism evidence="3 4">
    <name type="scientific">Deferribacter autotrophicus</name>
    <dbReference type="NCBI Taxonomy" id="500465"/>
    <lineage>
        <taxon>Bacteria</taxon>
        <taxon>Pseudomonadati</taxon>
        <taxon>Deferribacterota</taxon>
        <taxon>Deferribacteres</taxon>
        <taxon>Deferribacterales</taxon>
        <taxon>Deferribacteraceae</taxon>
        <taxon>Deferribacter</taxon>
    </lineage>
</organism>
<dbReference type="RefSeq" id="WP_149265750.1">
    <property type="nucleotide sequence ID" value="NZ_VFJB01000003.1"/>
</dbReference>